<dbReference type="Gene3D" id="3.40.50.300">
    <property type="entry name" value="P-loop containing nucleotide triphosphate hydrolases"/>
    <property type="match status" value="2"/>
</dbReference>
<dbReference type="GO" id="GO:0006281">
    <property type="term" value="P:DNA repair"/>
    <property type="evidence" value="ECO:0007669"/>
    <property type="project" value="UniProtKB-KW"/>
</dbReference>
<dbReference type="GO" id="GO:0043139">
    <property type="term" value="F:5'-3' DNA helicase activity"/>
    <property type="evidence" value="ECO:0007669"/>
    <property type="project" value="TreeGrafter"/>
</dbReference>
<dbReference type="GO" id="GO:0005524">
    <property type="term" value="F:ATP binding"/>
    <property type="evidence" value="ECO:0007669"/>
    <property type="project" value="UniProtKB-KW"/>
</dbReference>
<dbReference type="Pfam" id="PF08696">
    <property type="entry name" value="Dna2"/>
    <property type="match status" value="1"/>
</dbReference>
<gene>
    <name evidence="23" type="ORF">CWI37_0715p0010</name>
</gene>
<comment type="caution">
    <text evidence="23">The sequence shown here is derived from an EMBL/GenBank/DDBJ whole genome shotgun (WGS) entry which is preliminary data.</text>
</comment>
<evidence type="ECO:0000313" key="24">
    <source>
        <dbReference type="Proteomes" id="UP000292362"/>
    </source>
</evidence>
<keyword evidence="18" id="KW-0511">Multifunctional enzyme</keyword>
<keyword evidence="5" id="KW-0004">4Fe-4S</keyword>
<feature type="domain" description="DNA2/NAM7 helicase-like C-terminal" evidence="22">
    <location>
        <begin position="1002"/>
        <end position="1037"/>
    </location>
</feature>
<keyword evidence="9" id="KW-0227">DNA damage</keyword>
<dbReference type="Proteomes" id="UP000292362">
    <property type="component" value="Unassembled WGS sequence"/>
</dbReference>
<name>A0A4Q9L1X9_9MICR</name>
<proteinExistence type="inferred from homology"/>
<evidence type="ECO:0000256" key="8">
    <source>
        <dbReference type="ARBA" id="ARBA00022741"/>
    </source>
</evidence>
<evidence type="ECO:0000256" key="19">
    <source>
        <dbReference type="ARBA" id="ARBA00047995"/>
    </source>
</evidence>
<dbReference type="InterPro" id="IPR041677">
    <property type="entry name" value="DNA2/NAM7_AAA_11"/>
</dbReference>
<evidence type="ECO:0000313" key="23">
    <source>
        <dbReference type="EMBL" id="TBU01413.1"/>
    </source>
</evidence>
<protein>
    <recommendedName>
        <fullName evidence="4">DNA helicase</fullName>
        <ecNumber evidence="4">3.6.4.12</ecNumber>
    </recommendedName>
</protein>
<dbReference type="AlphaFoldDB" id="A0A4Q9L1X9"/>
<dbReference type="InterPro" id="IPR041679">
    <property type="entry name" value="DNA2/NAM7-like_C"/>
</dbReference>
<organism evidence="23 24">
    <name type="scientific">Hamiltosporidium tvaerminnensis</name>
    <dbReference type="NCBI Taxonomy" id="1176355"/>
    <lineage>
        <taxon>Eukaryota</taxon>
        <taxon>Fungi</taxon>
        <taxon>Fungi incertae sedis</taxon>
        <taxon>Microsporidia</taxon>
        <taxon>Dubosqiidae</taxon>
        <taxon>Hamiltosporidium</taxon>
    </lineage>
</organism>
<keyword evidence="14" id="KW-0411">Iron-sulfur</keyword>
<dbReference type="Pfam" id="PF13086">
    <property type="entry name" value="AAA_11"/>
    <property type="match status" value="2"/>
</dbReference>
<evidence type="ECO:0000256" key="9">
    <source>
        <dbReference type="ARBA" id="ARBA00022763"/>
    </source>
</evidence>
<dbReference type="VEuPathDB" id="MicrosporidiaDB:CWI37_0715p0010"/>
<evidence type="ECO:0000256" key="14">
    <source>
        <dbReference type="ARBA" id="ARBA00023014"/>
    </source>
</evidence>
<keyword evidence="17" id="KW-0539">Nucleus</keyword>
<feature type="domain" description="DNA2/NAM7 helicase helicase" evidence="21">
    <location>
        <begin position="799"/>
        <end position="867"/>
    </location>
</feature>
<keyword evidence="11 23" id="KW-0347">Helicase</keyword>
<dbReference type="GO" id="GO:0051539">
    <property type="term" value="F:4 iron, 4 sulfur cluster binding"/>
    <property type="evidence" value="ECO:0007669"/>
    <property type="project" value="UniProtKB-KW"/>
</dbReference>
<reference evidence="23 24" key="1">
    <citation type="submission" date="2017-12" db="EMBL/GenBank/DDBJ databases">
        <authorList>
            <person name="Pombert J.-F."/>
            <person name="Haag K.L."/>
            <person name="Ebert D."/>
        </authorList>
    </citation>
    <scope>NUCLEOTIDE SEQUENCE [LARGE SCALE GENOMIC DNA]</scope>
    <source>
        <strain evidence="23">FI-OER-3-3</strain>
    </source>
</reference>
<dbReference type="GO" id="GO:0046872">
    <property type="term" value="F:metal ion binding"/>
    <property type="evidence" value="ECO:0007669"/>
    <property type="project" value="UniProtKB-KW"/>
</dbReference>
<evidence type="ECO:0000256" key="7">
    <source>
        <dbReference type="ARBA" id="ARBA00022723"/>
    </source>
</evidence>
<dbReference type="InterPro" id="IPR050534">
    <property type="entry name" value="Coronavir_polyprotein_1ab"/>
</dbReference>
<dbReference type="GO" id="GO:0003677">
    <property type="term" value="F:DNA binding"/>
    <property type="evidence" value="ECO:0007669"/>
    <property type="project" value="UniProtKB-KW"/>
</dbReference>
<dbReference type="InterPro" id="IPR011604">
    <property type="entry name" value="PDDEXK-like_dom_sf"/>
</dbReference>
<evidence type="ECO:0000256" key="5">
    <source>
        <dbReference type="ARBA" id="ARBA00022485"/>
    </source>
</evidence>
<comment type="similarity">
    <text evidence="3">Belongs to the DNA2/NAM7 helicase family.</text>
</comment>
<dbReference type="SUPFAM" id="SSF52540">
    <property type="entry name" value="P-loop containing nucleoside triphosphate hydrolases"/>
    <property type="match status" value="1"/>
</dbReference>
<dbReference type="Pfam" id="PF13087">
    <property type="entry name" value="AAA_12"/>
    <property type="match status" value="2"/>
</dbReference>
<comment type="cofactor">
    <cofactor evidence="1">
        <name>[4Fe-4S] cluster</name>
        <dbReference type="ChEBI" id="CHEBI:49883"/>
    </cofactor>
</comment>
<dbReference type="GO" id="GO:0016787">
    <property type="term" value="F:hydrolase activity"/>
    <property type="evidence" value="ECO:0007669"/>
    <property type="project" value="UniProtKB-KW"/>
</dbReference>
<comment type="catalytic activity">
    <reaction evidence="19">
        <text>ATP + H2O = ADP + phosphate + H(+)</text>
        <dbReference type="Rhea" id="RHEA:13065"/>
        <dbReference type="ChEBI" id="CHEBI:15377"/>
        <dbReference type="ChEBI" id="CHEBI:15378"/>
        <dbReference type="ChEBI" id="CHEBI:30616"/>
        <dbReference type="ChEBI" id="CHEBI:43474"/>
        <dbReference type="ChEBI" id="CHEBI:456216"/>
        <dbReference type="EC" id="3.6.4.12"/>
    </reaction>
</comment>
<evidence type="ECO:0000256" key="12">
    <source>
        <dbReference type="ARBA" id="ARBA00022840"/>
    </source>
</evidence>
<evidence type="ECO:0000256" key="18">
    <source>
        <dbReference type="ARBA" id="ARBA00023268"/>
    </source>
</evidence>
<feature type="domain" description="DNA2/NAM7 helicase-like C-terminal" evidence="22">
    <location>
        <begin position="1056"/>
        <end position="1135"/>
    </location>
</feature>
<feature type="domain" description="DNA replication factor Dna2 N-terminal" evidence="20">
    <location>
        <begin position="194"/>
        <end position="369"/>
    </location>
</feature>
<evidence type="ECO:0000256" key="3">
    <source>
        <dbReference type="ARBA" id="ARBA00007913"/>
    </source>
</evidence>
<dbReference type="InterPro" id="IPR014808">
    <property type="entry name" value="DNA_replication_fac_Dna2_N"/>
</dbReference>
<evidence type="ECO:0000256" key="15">
    <source>
        <dbReference type="ARBA" id="ARBA00023125"/>
    </source>
</evidence>
<keyword evidence="13" id="KW-0408">Iron</keyword>
<evidence type="ECO:0000256" key="2">
    <source>
        <dbReference type="ARBA" id="ARBA00004123"/>
    </source>
</evidence>
<comment type="subcellular location">
    <subcellularLocation>
        <location evidence="2">Nucleus</location>
    </subcellularLocation>
</comment>
<keyword evidence="6" id="KW-0235">DNA replication</keyword>
<keyword evidence="16" id="KW-0234">DNA repair</keyword>
<dbReference type="EC" id="3.6.4.12" evidence="4"/>
<evidence type="ECO:0000256" key="1">
    <source>
        <dbReference type="ARBA" id="ARBA00001966"/>
    </source>
</evidence>
<evidence type="ECO:0000259" key="20">
    <source>
        <dbReference type="Pfam" id="PF08696"/>
    </source>
</evidence>
<keyword evidence="12" id="KW-0067">ATP-binding</keyword>
<evidence type="ECO:0000256" key="13">
    <source>
        <dbReference type="ARBA" id="ARBA00023004"/>
    </source>
</evidence>
<dbReference type="GO" id="GO:0005634">
    <property type="term" value="C:nucleus"/>
    <property type="evidence" value="ECO:0007669"/>
    <property type="project" value="UniProtKB-SubCell"/>
</dbReference>
<dbReference type="EMBL" id="PITJ01000715">
    <property type="protein sequence ID" value="TBU01413.1"/>
    <property type="molecule type" value="Genomic_DNA"/>
</dbReference>
<dbReference type="PANTHER" id="PTHR43788:SF8">
    <property type="entry name" value="DNA-BINDING PROTEIN SMUBP-2"/>
    <property type="match status" value="1"/>
</dbReference>
<evidence type="ECO:0000256" key="11">
    <source>
        <dbReference type="ARBA" id="ARBA00022806"/>
    </source>
</evidence>
<evidence type="ECO:0000259" key="21">
    <source>
        <dbReference type="Pfam" id="PF13086"/>
    </source>
</evidence>
<keyword evidence="15" id="KW-0238">DNA-binding</keyword>
<keyword evidence="10" id="KW-0378">Hydrolase</keyword>
<feature type="domain" description="DNA2/NAM7 helicase helicase" evidence="21">
    <location>
        <begin position="714"/>
        <end position="784"/>
    </location>
</feature>
<evidence type="ECO:0000259" key="22">
    <source>
        <dbReference type="Pfam" id="PF13087"/>
    </source>
</evidence>
<evidence type="ECO:0000256" key="16">
    <source>
        <dbReference type="ARBA" id="ARBA00023204"/>
    </source>
</evidence>
<dbReference type="Gene3D" id="3.90.320.10">
    <property type="match status" value="1"/>
</dbReference>
<dbReference type="PANTHER" id="PTHR43788">
    <property type="entry name" value="DNA2/NAM7 HELICASE FAMILY MEMBER"/>
    <property type="match status" value="1"/>
</dbReference>
<keyword evidence="8" id="KW-0547">Nucleotide-binding</keyword>
<dbReference type="InterPro" id="IPR027417">
    <property type="entry name" value="P-loop_NTPase"/>
</dbReference>
<evidence type="ECO:0000256" key="17">
    <source>
        <dbReference type="ARBA" id="ARBA00023242"/>
    </source>
</evidence>
<evidence type="ECO:0000256" key="4">
    <source>
        <dbReference type="ARBA" id="ARBA00012551"/>
    </source>
</evidence>
<keyword evidence="7" id="KW-0479">Metal-binding</keyword>
<accession>A0A4Q9L1X9</accession>
<sequence>MKRINNISWESSPPSESNTKKIVNKVITSILKIPEKNEKAEMRTNFWFNEAKKVKFLTNIFDLNNTKTHSIENNSCSKHILHIPRSASSTQQLENGLDTTHQSFSGRSISESVSSTLQMKNCFDTTHQSFSGRNISESTDITDKIQMQEETDYDLFDINSDLFSDDKKEYFKIQIKKIVRTKETVKLFGEKILFVISGDWIDLDFKINMKIIVFECYCCKNIENIKYSKKKINSQTSFSTPNEFSNKEISIKDVQKIVYINNNNYYLIVEDEILSVTKFCLAIKCIYAPIFSYNVSDISFNYSHPAMVIGVILHGTMEECMSKNNFTMKFILDYSRKSIKENVLNIYLCNSDEKKILNEIVKNIKLILKLGNRNLKVIEVEKKLVSLNFFLKGNVDCIIKNDNHIIPVELKTGKYKDLTHRVQAILYHLMMNEKYYKTQNHSFLYYLCDNELKRIEANHEEIKNIIMIRNKVAILNYDKIMDFNLHKEISLENNYLDFENNIFLNKIEMKETANDSKNIDERLIRNSPFVIEGIFKADCKCNDTEYCKIVEKFYNKSDLRSQFLQMMWESINQEEVYQKKQLYYETTYISQKNEVVVLKFKENYELNIYKSDFVEISTSFETKLCNGTIIEINDTHLVLRVKENIDLDSYKQLNVSLGKNHFFYKFLRFSLLKYATEIKDILCFNNSIIENMHANEEIKEKFMIPECFKKEFNNLNHQQKMAIHLALNCDNFHLIHGMPGTGKSSIIAMLIEILCHYKKKVLLVCYTNLALQNVILKLKSVSIYRSKKESLNNFKSVNEIKEYFDKINLVASTCYGFTDPIFVERTFDYCIIDEASQQHLLLTLIPIYMSKRFILVGDHLQLTPLIYKSKELGISLFEYFISNGYERIIQKIKSRIEVKNKPKNISYENSDCSSLENFDFLTSDNSDFQTNTSERKELNKIEFDNGNSSLKNIKKNDFKNNSIVNNHMCVKNSNKIDFNQMEFSNSSKLFSSENNSFDENFQNKNVTELTVQYRMCQNIMKISNSLFYSNKMSMGGKHTGYSKFIDSTNLDSIKYFKSIKNCVVLCYFNTKVHELRKLVDKSVIVETVDRFQGSESPSVIVVFDPIVDCEVMNSRQRLNVALTRAKTELILLGNRLLMEKIPVIKKLLDELQINK</sequence>
<evidence type="ECO:0000256" key="6">
    <source>
        <dbReference type="ARBA" id="ARBA00022705"/>
    </source>
</evidence>
<evidence type="ECO:0000256" key="10">
    <source>
        <dbReference type="ARBA" id="ARBA00022801"/>
    </source>
</evidence>
<dbReference type="GO" id="GO:0006260">
    <property type="term" value="P:DNA replication"/>
    <property type="evidence" value="ECO:0007669"/>
    <property type="project" value="UniProtKB-KW"/>
</dbReference>